<feature type="coiled-coil region" evidence="5">
    <location>
        <begin position="172"/>
        <end position="199"/>
    </location>
</feature>
<evidence type="ECO:0000256" key="2">
    <source>
        <dbReference type="ARBA" id="ARBA00008814"/>
    </source>
</evidence>
<feature type="domain" description="Fe/B12 periplasmic-binding" evidence="7">
    <location>
        <begin position="63"/>
        <end position="324"/>
    </location>
</feature>
<dbReference type="InterPro" id="IPR002491">
    <property type="entry name" value="ABC_transptr_periplasmic_BD"/>
</dbReference>
<protein>
    <submittedName>
        <fullName evidence="8">Siderophore ABC transporter substrate-binding protein</fullName>
    </submittedName>
</protein>
<dbReference type="EMBL" id="CP071250">
    <property type="protein sequence ID" value="UUF09464.1"/>
    <property type="molecule type" value="Genomic_DNA"/>
</dbReference>
<dbReference type="CDD" id="cd01140">
    <property type="entry name" value="FatB"/>
    <property type="match status" value="1"/>
</dbReference>
<dbReference type="GO" id="GO:0030288">
    <property type="term" value="C:outer membrane-bounded periplasmic space"/>
    <property type="evidence" value="ECO:0007669"/>
    <property type="project" value="TreeGrafter"/>
</dbReference>
<gene>
    <name evidence="8" type="ORF">J0J70_05805</name>
</gene>
<keyword evidence="3" id="KW-0813">Transport</keyword>
<keyword evidence="5" id="KW-0175">Coiled coil</keyword>
<feature type="chain" id="PRO_5040411667" evidence="6">
    <location>
        <begin position="26"/>
        <end position="324"/>
    </location>
</feature>
<comment type="similarity">
    <text evidence="2">Belongs to the bacterial solute-binding protein 8 family.</text>
</comment>
<evidence type="ECO:0000259" key="7">
    <source>
        <dbReference type="PROSITE" id="PS50983"/>
    </source>
</evidence>
<accession>A0A9Q9FJM2</accession>
<feature type="signal peptide" evidence="6">
    <location>
        <begin position="1"/>
        <end position="25"/>
    </location>
</feature>
<dbReference type="Gene3D" id="3.40.50.1980">
    <property type="entry name" value="Nitrogenase molybdenum iron protein domain"/>
    <property type="match status" value="2"/>
</dbReference>
<dbReference type="GO" id="GO:1901678">
    <property type="term" value="P:iron coordination entity transport"/>
    <property type="evidence" value="ECO:0007669"/>
    <property type="project" value="UniProtKB-ARBA"/>
</dbReference>
<dbReference type="Pfam" id="PF01497">
    <property type="entry name" value="Peripla_BP_2"/>
    <property type="match status" value="1"/>
</dbReference>
<dbReference type="RefSeq" id="WP_055242426.1">
    <property type="nucleotide sequence ID" value="NZ_CP071250.1"/>
</dbReference>
<dbReference type="AlphaFoldDB" id="A0A9Q9FJM2"/>
<dbReference type="PANTHER" id="PTHR30532">
    <property type="entry name" value="IRON III DICITRATE-BINDING PERIPLASMIC PROTEIN"/>
    <property type="match status" value="1"/>
</dbReference>
<evidence type="ECO:0000256" key="6">
    <source>
        <dbReference type="SAM" id="SignalP"/>
    </source>
</evidence>
<evidence type="ECO:0000313" key="8">
    <source>
        <dbReference type="EMBL" id="UUF09464.1"/>
    </source>
</evidence>
<dbReference type="InterPro" id="IPR033870">
    <property type="entry name" value="FatB"/>
</dbReference>
<reference evidence="8" key="1">
    <citation type="submission" date="2021-03" db="EMBL/GenBank/DDBJ databases">
        <title>Comparative Genomics and Metabolomics in the genus Turicibacter.</title>
        <authorList>
            <person name="Maki J."/>
            <person name="Looft T."/>
        </authorList>
    </citation>
    <scope>NUCLEOTIDE SEQUENCE</scope>
    <source>
        <strain evidence="8">ISU324</strain>
    </source>
</reference>
<dbReference type="Proteomes" id="UP001058072">
    <property type="component" value="Chromosome"/>
</dbReference>
<evidence type="ECO:0000256" key="4">
    <source>
        <dbReference type="ARBA" id="ARBA00022729"/>
    </source>
</evidence>
<name>A0A9Q9FJM2_9FIRM</name>
<comment type="subcellular location">
    <subcellularLocation>
        <location evidence="1">Cell envelope</location>
    </subcellularLocation>
</comment>
<dbReference type="PANTHER" id="PTHR30532:SF28">
    <property type="entry name" value="PETROBACTIN-BINDING PROTEIN YCLQ"/>
    <property type="match status" value="1"/>
</dbReference>
<evidence type="ECO:0000313" key="9">
    <source>
        <dbReference type="Proteomes" id="UP001058072"/>
    </source>
</evidence>
<evidence type="ECO:0000256" key="1">
    <source>
        <dbReference type="ARBA" id="ARBA00004196"/>
    </source>
</evidence>
<keyword evidence="4 6" id="KW-0732">Signal</keyword>
<organism evidence="8 9">
    <name type="scientific">Turicibacter bilis</name>
    <dbReference type="NCBI Taxonomy" id="2735723"/>
    <lineage>
        <taxon>Bacteria</taxon>
        <taxon>Bacillati</taxon>
        <taxon>Bacillota</taxon>
        <taxon>Erysipelotrichia</taxon>
        <taxon>Erysipelotrichales</taxon>
        <taxon>Turicibacteraceae</taxon>
        <taxon>Turicibacter</taxon>
    </lineage>
</organism>
<evidence type="ECO:0000256" key="5">
    <source>
        <dbReference type="SAM" id="Coils"/>
    </source>
</evidence>
<dbReference type="PROSITE" id="PS51257">
    <property type="entry name" value="PROKAR_LIPOPROTEIN"/>
    <property type="match status" value="1"/>
</dbReference>
<proteinExistence type="inferred from homology"/>
<dbReference type="SUPFAM" id="SSF53807">
    <property type="entry name" value="Helical backbone' metal receptor"/>
    <property type="match status" value="1"/>
</dbReference>
<sequence>MKKGLKKLLSTSAVLAGLVALTACAQAPASEGNAQGEGESEELKTITVTHEYGETPVKEEPKNVVVFDFGILDALDYMGVEVTGLPRSGSLPAHLSKFESDEYANAGSLKEPDLEAVYEMNPDLIIISGRQADYYEELNEIAPTIYMGLDNEDYLKSFEENMTLLGDIFNKEDIVKKGLEEVNEKVEALNKEVTAQGSNALVVLTNEGSVSAYGASSRFGIIHNGFGFAEADENIESAAQHGAKVSFEYIADLNPDYLFVVDRGAVVGGESSAQGTLNNELINSTDAAKNGNIIYLDAAVWYTATGGFTSTLKMVDEVSTAIQQ</sequence>
<dbReference type="PROSITE" id="PS50983">
    <property type="entry name" value="FE_B12_PBP"/>
    <property type="match status" value="1"/>
</dbReference>
<dbReference type="InterPro" id="IPR051313">
    <property type="entry name" value="Bact_iron-sidero_bind"/>
</dbReference>
<evidence type="ECO:0000256" key="3">
    <source>
        <dbReference type="ARBA" id="ARBA00022448"/>
    </source>
</evidence>